<reference evidence="3" key="1">
    <citation type="submission" date="2016-03" db="EMBL/GenBank/DDBJ databases">
        <title>Mechanisms controlling the formation of the plant cell surface in tip-growing cells are functionally conserved among land plants.</title>
        <authorList>
            <person name="Honkanen S."/>
            <person name="Jones V.A."/>
            <person name="Morieri G."/>
            <person name="Champion C."/>
            <person name="Hetherington A.J."/>
            <person name="Kelly S."/>
            <person name="Saint-Marcoux D."/>
            <person name="Proust H."/>
            <person name="Prescott H."/>
            <person name="Dolan L."/>
        </authorList>
    </citation>
    <scope>NUCLEOTIDE SEQUENCE [LARGE SCALE GENOMIC DNA]</scope>
    <source>
        <tissue evidence="3">Whole gametophyte</tissue>
    </source>
</reference>
<feature type="coiled-coil region" evidence="1">
    <location>
        <begin position="342"/>
        <end position="377"/>
    </location>
</feature>
<dbReference type="Proteomes" id="UP000077202">
    <property type="component" value="Unassembled WGS sequence"/>
</dbReference>
<evidence type="ECO:0000256" key="1">
    <source>
        <dbReference type="SAM" id="Coils"/>
    </source>
</evidence>
<accession>A0A176VL55</accession>
<comment type="caution">
    <text evidence="3">The sequence shown here is derived from an EMBL/GenBank/DDBJ whole genome shotgun (WGS) entry which is preliminary data.</text>
</comment>
<sequence>MRQAFSGSAFVASAFGGSEMAEGNAFAAMAFDPSAVGSNTFVTSAFGGTRKKIYSGVNRRDYVKCTSVGIRVTAEREVARGKQTVTPHFWNSIQAACCQVQMLNLMILDERRRSSLTHYRFCVYPNYRRAMTAGARSNWQEFVGQVRAIEDGTIAGAANRIAGIPRRIDSGEARFSLVGMELGVPGDGPGVAAQERLEFKRVSIAPGEMAEKKQFPLLSRMNPGKFVRDVEVDMDLDEVPAITPLGRLRIEEEHRGAQAPRKRKLDEEEEKAHVPSEKARRPSGQRDRLAARARVPTPEVCLALEQVPFDDAPSAQGPSAQVLFKVTSDAPSAQGPSGQVLFKDQRALARKLQEAALKLRDEMVANARRKIDELRAKVQTDCSVEQIQMRI</sequence>
<gene>
    <name evidence="3" type="ORF">AXG93_1275s1100</name>
</gene>
<evidence type="ECO:0000313" key="3">
    <source>
        <dbReference type="EMBL" id="OAE21699.1"/>
    </source>
</evidence>
<feature type="region of interest" description="Disordered" evidence="2">
    <location>
        <begin position="250"/>
        <end position="292"/>
    </location>
</feature>
<evidence type="ECO:0000256" key="2">
    <source>
        <dbReference type="SAM" id="MobiDB-lite"/>
    </source>
</evidence>
<protein>
    <submittedName>
        <fullName evidence="3">Uncharacterized protein</fullName>
    </submittedName>
</protein>
<name>A0A176VL55_MARPO</name>
<organism evidence="3 4">
    <name type="scientific">Marchantia polymorpha subsp. ruderalis</name>
    <dbReference type="NCBI Taxonomy" id="1480154"/>
    <lineage>
        <taxon>Eukaryota</taxon>
        <taxon>Viridiplantae</taxon>
        <taxon>Streptophyta</taxon>
        <taxon>Embryophyta</taxon>
        <taxon>Marchantiophyta</taxon>
        <taxon>Marchantiopsida</taxon>
        <taxon>Marchantiidae</taxon>
        <taxon>Marchantiales</taxon>
        <taxon>Marchantiaceae</taxon>
        <taxon>Marchantia</taxon>
    </lineage>
</organism>
<dbReference type="AlphaFoldDB" id="A0A176VL55"/>
<keyword evidence="4" id="KW-1185">Reference proteome</keyword>
<dbReference type="EMBL" id="LVLJ01003353">
    <property type="protein sequence ID" value="OAE21699.1"/>
    <property type="molecule type" value="Genomic_DNA"/>
</dbReference>
<evidence type="ECO:0000313" key="4">
    <source>
        <dbReference type="Proteomes" id="UP000077202"/>
    </source>
</evidence>
<proteinExistence type="predicted"/>
<keyword evidence="1" id="KW-0175">Coiled coil</keyword>
<feature type="compositionally biased region" description="Basic and acidic residues" evidence="2">
    <location>
        <begin position="264"/>
        <end position="290"/>
    </location>
</feature>